<dbReference type="PROSITE" id="PS51257">
    <property type="entry name" value="PROKAR_LIPOPROTEIN"/>
    <property type="match status" value="1"/>
</dbReference>
<evidence type="ECO:0000256" key="7">
    <source>
        <dbReference type="ARBA" id="ARBA00023136"/>
    </source>
</evidence>
<dbReference type="PROSITE" id="PS50198">
    <property type="entry name" value="PPIC_PPIASE_2"/>
    <property type="match status" value="1"/>
</dbReference>
<comment type="function">
    <text evidence="11">Plays a major role in protein secretion by helping the post-translocational extracellular folding of several secreted proteins.</text>
</comment>
<evidence type="ECO:0000256" key="6">
    <source>
        <dbReference type="ARBA" id="ARBA00023110"/>
    </source>
</evidence>
<protein>
    <recommendedName>
        <fullName evidence="11">Foldase protein PrsA</fullName>
        <ecNumber evidence="11">5.2.1.8</ecNumber>
    </recommendedName>
</protein>
<dbReference type="Proteomes" id="UP000191200">
    <property type="component" value="Chromosome"/>
</dbReference>
<dbReference type="AlphaFoldDB" id="A0A1J0A4C7"/>
<dbReference type="RefSeq" id="WP_071456368.1">
    <property type="nucleotide sequence ID" value="NZ_CP017267.1"/>
</dbReference>
<dbReference type="Gene3D" id="3.10.50.40">
    <property type="match status" value="1"/>
</dbReference>
<evidence type="ECO:0000256" key="10">
    <source>
        <dbReference type="ARBA" id="ARBA00023288"/>
    </source>
</evidence>
<keyword evidence="5 11" id="KW-0732">Signal</keyword>
<feature type="region of interest" description="Disordered" evidence="12">
    <location>
        <begin position="299"/>
        <end position="340"/>
    </location>
</feature>
<evidence type="ECO:0000256" key="8">
    <source>
        <dbReference type="ARBA" id="ARBA00023139"/>
    </source>
</evidence>
<gene>
    <name evidence="11" type="primary">prsA</name>
    <name evidence="15" type="ORF">BHY08_02490</name>
</gene>
<sequence length="340" mass="38160">MKNKKFKLAAVALLSMITLAGCSGGKDIVTMKGGKITDSQFFDELKKSSTSSETLVNMIIQKITLDDYGNKVDQKEIDKQYASYEKQNGGKKPFEALLKQNNMTAKQFKENIKQSLAFTEMLKSHIKVTDADLKETWKTYHPQVETQIMSFDSKEDAEKALKKVNDGEDFTKVAKSDSHDTTTKEDGGKVKFDSTTTTEPAGVTVPNEVKEAAYKLENGKVSDLITVQNQQTGADVYYIVKMVKNKQKGNDYKPYEKELKEIFEQTKIADATFQQEVIGKELDKANVKIKDSQYKDILTPYLPQKETKTSESKTSDSKESKSSKTKSTDSSKKETTESTK</sequence>
<keyword evidence="16" id="KW-1185">Reference proteome</keyword>
<evidence type="ECO:0000256" key="3">
    <source>
        <dbReference type="ARBA" id="ARBA00006071"/>
    </source>
</evidence>
<accession>A0A1J0A4C7</accession>
<dbReference type="STRING" id="519472.BHY08_02490"/>
<keyword evidence="7 11" id="KW-0472">Membrane</keyword>
<evidence type="ECO:0000256" key="9">
    <source>
        <dbReference type="ARBA" id="ARBA00023235"/>
    </source>
</evidence>
<comment type="subcellular location">
    <subcellularLocation>
        <location evidence="2 11">Cell membrane</location>
        <topology evidence="2 11">Lipid-anchor</topology>
    </subcellularLocation>
</comment>
<evidence type="ECO:0000313" key="15">
    <source>
        <dbReference type="EMBL" id="APB30792.1"/>
    </source>
</evidence>
<dbReference type="HAMAP" id="MF_01145">
    <property type="entry name" value="Foldase_PrsA"/>
    <property type="match status" value="1"/>
</dbReference>
<dbReference type="PANTHER" id="PTHR47245">
    <property type="entry name" value="PEPTIDYLPROLYL ISOMERASE"/>
    <property type="match status" value="1"/>
</dbReference>
<comment type="similarity">
    <text evidence="3 11">Belongs to the PrsA family.</text>
</comment>
<reference evidence="15 16" key="1">
    <citation type="submission" date="2016-09" db="EMBL/GenBank/DDBJ databases">
        <title>Vagococcus teuberi sp. nov., isolated from the Malian artisanal sour milk fene.</title>
        <authorList>
            <person name="Wullschleger S."/>
            <person name="Seifert C."/>
            <person name="Baumgartner S."/>
            <person name="Lacroix C."/>
            <person name="Bonfoh B."/>
            <person name="Stevens M.J."/>
            <person name="Meile L."/>
        </authorList>
    </citation>
    <scope>NUCLEOTIDE SEQUENCE [LARGE SCALE GENOMIC DNA]</scope>
    <source>
        <strain evidence="15 16">DSM 21459</strain>
    </source>
</reference>
<evidence type="ECO:0000256" key="2">
    <source>
        <dbReference type="ARBA" id="ARBA00004193"/>
    </source>
</evidence>
<feature type="domain" description="PpiC" evidence="14">
    <location>
        <begin position="118"/>
        <end position="241"/>
    </location>
</feature>
<keyword evidence="10 11" id="KW-0449">Lipoprotein</keyword>
<keyword evidence="4 11" id="KW-1003">Cell membrane</keyword>
<evidence type="ECO:0000256" key="13">
    <source>
        <dbReference type="SAM" id="SignalP"/>
    </source>
</evidence>
<dbReference type="SUPFAM" id="SSF109998">
    <property type="entry name" value="Triger factor/SurA peptide-binding domain-like"/>
    <property type="match status" value="1"/>
</dbReference>
<evidence type="ECO:0000313" key="16">
    <source>
        <dbReference type="Proteomes" id="UP000191200"/>
    </source>
</evidence>
<keyword evidence="8 11" id="KW-0564">Palmitate</keyword>
<feature type="signal peptide" evidence="13">
    <location>
        <begin position="1"/>
        <end position="20"/>
    </location>
</feature>
<feature type="region of interest" description="Disordered" evidence="12">
    <location>
        <begin position="174"/>
        <end position="199"/>
    </location>
</feature>
<feature type="compositionally biased region" description="Basic and acidic residues" evidence="12">
    <location>
        <begin position="305"/>
        <end position="340"/>
    </location>
</feature>
<feature type="chain" id="PRO_5038851178" description="Foldase protein PrsA" evidence="13">
    <location>
        <begin position="21"/>
        <end position="340"/>
    </location>
</feature>
<dbReference type="EMBL" id="CP017267">
    <property type="protein sequence ID" value="APB30792.1"/>
    <property type="molecule type" value="Genomic_DNA"/>
</dbReference>
<comment type="catalytic activity">
    <reaction evidence="1 11">
        <text>[protein]-peptidylproline (omega=180) = [protein]-peptidylproline (omega=0)</text>
        <dbReference type="Rhea" id="RHEA:16237"/>
        <dbReference type="Rhea" id="RHEA-COMP:10747"/>
        <dbReference type="Rhea" id="RHEA-COMP:10748"/>
        <dbReference type="ChEBI" id="CHEBI:83833"/>
        <dbReference type="ChEBI" id="CHEBI:83834"/>
        <dbReference type="EC" id="5.2.1.8"/>
    </reaction>
</comment>
<dbReference type="KEGG" id="vte:BHY08_02490"/>
<dbReference type="PANTHER" id="PTHR47245:SF1">
    <property type="entry name" value="FOLDASE PROTEIN PRSA"/>
    <property type="match status" value="1"/>
</dbReference>
<dbReference type="Gene3D" id="1.10.4030.10">
    <property type="entry name" value="Porin chaperone SurA, peptide-binding domain"/>
    <property type="match status" value="1"/>
</dbReference>
<dbReference type="Pfam" id="PF00639">
    <property type="entry name" value="Rotamase"/>
    <property type="match status" value="1"/>
</dbReference>
<dbReference type="InterPro" id="IPR000297">
    <property type="entry name" value="PPIase_PpiC"/>
</dbReference>
<organism evidence="15 16">
    <name type="scientific">Vagococcus teuberi</name>
    <dbReference type="NCBI Taxonomy" id="519472"/>
    <lineage>
        <taxon>Bacteria</taxon>
        <taxon>Bacillati</taxon>
        <taxon>Bacillota</taxon>
        <taxon>Bacilli</taxon>
        <taxon>Lactobacillales</taxon>
        <taxon>Enterococcaceae</taxon>
        <taxon>Vagococcus</taxon>
    </lineage>
</organism>
<dbReference type="SUPFAM" id="SSF54534">
    <property type="entry name" value="FKBP-like"/>
    <property type="match status" value="1"/>
</dbReference>
<dbReference type="InterPro" id="IPR050245">
    <property type="entry name" value="PrsA_foldase"/>
</dbReference>
<dbReference type="InterPro" id="IPR046357">
    <property type="entry name" value="PPIase_dom_sf"/>
</dbReference>
<dbReference type="EC" id="5.2.1.8" evidence="11"/>
<dbReference type="OrthoDB" id="2194386at2"/>
<evidence type="ECO:0000256" key="5">
    <source>
        <dbReference type="ARBA" id="ARBA00022729"/>
    </source>
</evidence>
<name>A0A1J0A4C7_9ENTE</name>
<dbReference type="GO" id="GO:0003755">
    <property type="term" value="F:peptidyl-prolyl cis-trans isomerase activity"/>
    <property type="evidence" value="ECO:0007669"/>
    <property type="project" value="UniProtKB-UniRule"/>
</dbReference>
<evidence type="ECO:0000256" key="1">
    <source>
        <dbReference type="ARBA" id="ARBA00000971"/>
    </source>
</evidence>
<dbReference type="InterPro" id="IPR023059">
    <property type="entry name" value="Foldase_PrsA"/>
</dbReference>
<dbReference type="GO" id="GO:0006457">
    <property type="term" value="P:protein folding"/>
    <property type="evidence" value="ECO:0007669"/>
    <property type="project" value="UniProtKB-UniRule"/>
</dbReference>
<evidence type="ECO:0000256" key="4">
    <source>
        <dbReference type="ARBA" id="ARBA00022475"/>
    </source>
</evidence>
<dbReference type="InterPro" id="IPR027304">
    <property type="entry name" value="Trigger_fact/SurA_dom_sf"/>
</dbReference>
<feature type="compositionally biased region" description="Basic and acidic residues" evidence="12">
    <location>
        <begin position="174"/>
        <end position="192"/>
    </location>
</feature>
<evidence type="ECO:0000256" key="11">
    <source>
        <dbReference type="HAMAP-Rule" id="MF_01145"/>
    </source>
</evidence>
<evidence type="ECO:0000256" key="12">
    <source>
        <dbReference type="SAM" id="MobiDB-lite"/>
    </source>
</evidence>
<proteinExistence type="inferred from homology"/>
<evidence type="ECO:0000259" key="14">
    <source>
        <dbReference type="PROSITE" id="PS50198"/>
    </source>
</evidence>
<keyword evidence="6 11" id="KW-0697">Rotamase</keyword>
<keyword evidence="9 11" id="KW-0413">Isomerase</keyword>
<dbReference type="GO" id="GO:0005886">
    <property type="term" value="C:plasma membrane"/>
    <property type="evidence" value="ECO:0007669"/>
    <property type="project" value="UniProtKB-SubCell"/>
</dbReference>